<organism evidence="2 3">
    <name type="scientific">Gigaspora margarita</name>
    <dbReference type="NCBI Taxonomy" id="4874"/>
    <lineage>
        <taxon>Eukaryota</taxon>
        <taxon>Fungi</taxon>
        <taxon>Fungi incertae sedis</taxon>
        <taxon>Mucoromycota</taxon>
        <taxon>Glomeromycotina</taxon>
        <taxon>Glomeromycetes</taxon>
        <taxon>Diversisporales</taxon>
        <taxon>Gigasporaceae</taxon>
        <taxon>Gigaspora</taxon>
    </lineage>
</organism>
<keyword evidence="3" id="KW-1185">Reference proteome</keyword>
<protein>
    <submittedName>
        <fullName evidence="2">44513_t:CDS:1</fullName>
    </submittedName>
</protein>
<evidence type="ECO:0000313" key="3">
    <source>
        <dbReference type="Proteomes" id="UP000789901"/>
    </source>
</evidence>
<sequence length="65" mass="7114">RLPHLPAIAQDILAIPATSIASEQMFSCAGCIIDDTCTFLDPSTITALMCQQNWLEVSTKFGWDL</sequence>
<dbReference type="Pfam" id="PF05699">
    <property type="entry name" value="Dimer_Tnp_hAT"/>
    <property type="match status" value="1"/>
</dbReference>
<evidence type="ECO:0000259" key="1">
    <source>
        <dbReference type="Pfam" id="PF05699"/>
    </source>
</evidence>
<dbReference type="EMBL" id="CAJVQB010019309">
    <property type="protein sequence ID" value="CAG8790691.1"/>
    <property type="molecule type" value="Genomic_DNA"/>
</dbReference>
<gene>
    <name evidence="2" type="ORF">GMARGA_LOCUS21186</name>
</gene>
<comment type="caution">
    <text evidence="2">The sequence shown here is derived from an EMBL/GenBank/DDBJ whole genome shotgun (WGS) entry which is preliminary data.</text>
</comment>
<dbReference type="PANTHER" id="PTHR23272">
    <property type="entry name" value="BED FINGER-RELATED"/>
    <property type="match status" value="1"/>
</dbReference>
<dbReference type="SUPFAM" id="SSF53098">
    <property type="entry name" value="Ribonuclease H-like"/>
    <property type="match status" value="1"/>
</dbReference>
<dbReference type="Proteomes" id="UP000789901">
    <property type="component" value="Unassembled WGS sequence"/>
</dbReference>
<dbReference type="InterPro" id="IPR008906">
    <property type="entry name" value="HATC_C_dom"/>
</dbReference>
<feature type="domain" description="HAT C-terminal dimerisation" evidence="1">
    <location>
        <begin position="1"/>
        <end position="55"/>
    </location>
</feature>
<reference evidence="2 3" key="1">
    <citation type="submission" date="2021-06" db="EMBL/GenBank/DDBJ databases">
        <authorList>
            <person name="Kallberg Y."/>
            <person name="Tangrot J."/>
            <person name="Rosling A."/>
        </authorList>
    </citation>
    <scope>NUCLEOTIDE SEQUENCE [LARGE SCALE GENOMIC DNA]</scope>
    <source>
        <strain evidence="2 3">120-4 pot B 10/14</strain>
    </source>
</reference>
<dbReference type="InterPro" id="IPR012337">
    <property type="entry name" value="RNaseH-like_sf"/>
</dbReference>
<proteinExistence type="predicted"/>
<accession>A0ABN7VPN7</accession>
<evidence type="ECO:0000313" key="2">
    <source>
        <dbReference type="EMBL" id="CAG8790691.1"/>
    </source>
</evidence>
<feature type="non-terminal residue" evidence="2">
    <location>
        <position position="1"/>
    </location>
</feature>
<name>A0ABN7VPN7_GIGMA</name>